<dbReference type="EMBL" id="FPHR01000029">
    <property type="protein sequence ID" value="SFV77515.1"/>
    <property type="molecule type" value="Genomic_DNA"/>
</dbReference>
<keyword evidence="1" id="KW-0812">Transmembrane</keyword>
<sequence length="158" mass="17831">MRHAITIVELLVVVAIVAIMASIVGPNLSTWNCKQNVENDFSSLNGFLDTLRLRSASQNRSFVAKVSKNGLKAHYSNKKCKVGSEVGLSNLEINSTINFKYSNLDTCFHAAGSASSTSFELYKKCDKRQYRYRSQISGVTGFINKEKYNYKTRRWDDL</sequence>
<reference evidence="2" key="1">
    <citation type="submission" date="2016-10" db="EMBL/GenBank/DDBJ databases">
        <authorList>
            <person name="de Groot N.N."/>
        </authorList>
    </citation>
    <scope>NUCLEOTIDE SEQUENCE</scope>
</reference>
<keyword evidence="1" id="KW-0472">Membrane</keyword>
<accession>A0A1W1DA68</accession>
<dbReference type="SUPFAM" id="SSF54523">
    <property type="entry name" value="Pili subunits"/>
    <property type="match status" value="1"/>
</dbReference>
<name>A0A1W1DA68_9ZZZZ</name>
<dbReference type="Gene3D" id="3.30.700.10">
    <property type="entry name" value="Glycoprotein, Type 4 Pilin"/>
    <property type="match status" value="1"/>
</dbReference>
<evidence type="ECO:0000256" key="1">
    <source>
        <dbReference type="SAM" id="Phobius"/>
    </source>
</evidence>
<protein>
    <recommendedName>
        <fullName evidence="3">General secretion pathway GspH domain-containing protein</fullName>
    </recommendedName>
</protein>
<gene>
    <name evidence="2" type="ORF">MNB_SUP05-4-694</name>
</gene>
<dbReference type="InterPro" id="IPR045584">
    <property type="entry name" value="Pilin-like"/>
</dbReference>
<dbReference type="AlphaFoldDB" id="A0A1W1DA68"/>
<evidence type="ECO:0000313" key="2">
    <source>
        <dbReference type="EMBL" id="SFV77515.1"/>
    </source>
</evidence>
<keyword evidence="1" id="KW-1133">Transmembrane helix</keyword>
<organism evidence="2">
    <name type="scientific">hydrothermal vent metagenome</name>
    <dbReference type="NCBI Taxonomy" id="652676"/>
    <lineage>
        <taxon>unclassified sequences</taxon>
        <taxon>metagenomes</taxon>
        <taxon>ecological metagenomes</taxon>
    </lineage>
</organism>
<evidence type="ECO:0008006" key="3">
    <source>
        <dbReference type="Google" id="ProtNLM"/>
    </source>
</evidence>
<feature type="transmembrane region" description="Helical" evidence="1">
    <location>
        <begin position="7"/>
        <end position="25"/>
    </location>
</feature>
<proteinExistence type="predicted"/>